<evidence type="ECO:0000256" key="2">
    <source>
        <dbReference type="ARBA" id="ARBA00022980"/>
    </source>
</evidence>
<dbReference type="Proteomes" id="UP000245771">
    <property type="component" value="Unassembled WGS sequence"/>
</dbReference>
<dbReference type="Gene3D" id="3.30.1370.30">
    <property type="match status" value="1"/>
</dbReference>
<keyword evidence="6" id="KW-1185">Reference proteome</keyword>
<dbReference type="Pfam" id="PF00410">
    <property type="entry name" value="Ribosomal_S8"/>
    <property type="match status" value="1"/>
</dbReference>
<evidence type="ECO:0000256" key="3">
    <source>
        <dbReference type="ARBA" id="ARBA00023274"/>
    </source>
</evidence>
<dbReference type="STRING" id="1280837.A0A316VKU9"/>
<protein>
    <recommendedName>
        <fullName evidence="7">Ribosomal protein S8</fullName>
    </recommendedName>
</protein>
<feature type="region of interest" description="Disordered" evidence="4">
    <location>
        <begin position="149"/>
        <end position="172"/>
    </location>
</feature>
<dbReference type="GO" id="GO:1990904">
    <property type="term" value="C:ribonucleoprotein complex"/>
    <property type="evidence" value="ECO:0007669"/>
    <property type="project" value="UniProtKB-KW"/>
</dbReference>
<dbReference type="GO" id="GO:0006412">
    <property type="term" value="P:translation"/>
    <property type="evidence" value="ECO:0007669"/>
    <property type="project" value="InterPro"/>
</dbReference>
<dbReference type="SUPFAM" id="SSF56047">
    <property type="entry name" value="Ribosomal protein S8"/>
    <property type="match status" value="1"/>
</dbReference>
<dbReference type="GeneID" id="37019897"/>
<name>A0A316VKU9_9BASI</name>
<comment type="similarity">
    <text evidence="1">Belongs to the universal ribosomal protein uS8 family.</text>
</comment>
<keyword evidence="2" id="KW-0689">Ribosomal protein</keyword>
<organism evidence="5 6">
    <name type="scientific">Meira miltonrushii</name>
    <dbReference type="NCBI Taxonomy" id="1280837"/>
    <lineage>
        <taxon>Eukaryota</taxon>
        <taxon>Fungi</taxon>
        <taxon>Dikarya</taxon>
        <taxon>Basidiomycota</taxon>
        <taxon>Ustilaginomycotina</taxon>
        <taxon>Exobasidiomycetes</taxon>
        <taxon>Exobasidiales</taxon>
        <taxon>Brachybasidiaceae</taxon>
        <taxon>Meira</taxon>
    </lineage>
</organism>
<dbReference type="GO" id="GO:0005840">
    <property type="term" value="C:ribosome"/>
    <property type="evidence" value="ECO:0007669"/>
    <property type="project" value="UniProtKB-KW"/>
</dbReference>
<evidence type="ECO:0000313" key="6">
    <source>
        <dbReference type="Proteomes" id="UP000245771"/>
    </source>
</evidence>
<sequence length="197" mass="21221">MGVHGLLNIIQNGARARLRSVPLPYTNASIGIATILLNHGFIHSFTRGTRGGPSPSNFLQANIGAKRLWIDLKYGNDDRAVLAHAKTISKPSRKINLNCAELLRLVTGRRAQFISPLGLGEIAIVRCEVKEGKEAENLSPIIQEVAESTATSSQSSGEGSSQAAKSKKPKWRNVEKYVEAREAVGRGWGGEVVARVG</sequence>
<dbReference type="AlphaFoldDB" id="A0A316VKU9"/>
<accession>A0A316VKU9</accession>
<dbReference type="InParanoid" id="A0A316VKU9"/>
<proteinExistence type="inferred from homology"/>
<keyword evidence="3" id="KW-0687">Ribonucleoprotein</keyword>
<dbReference type="RefSeq" id="XP_025357285.1">
    <property type="nucleotide sequence ID" value="XM_025498116.1"/>
</dbReference>
<dbReference type="FunCoup" id="A0A316VKU9">
    <property type="interactions" value="140"/>
</dbReference>
<evidence type="ECO:0000313" key="5">
    <source>
        <dbReference type="EMBL" id="PWN36983.1"/>
    </source>
</evidence>
<dbReference type="GO" id="GO:0003735">
    <property type="term" value="F:structural constituent of ribosome"/>
    <property type="evidence" value="ECO:0007669"/>
    <property type="project" value="InterPro"/>
</dbReference>
<feature type="compositionally biased region" description="Low complexity" evidence="4">
    <location>
        <begin position="149"/>
        <end position="164"/>
    </location>
</feature>
<evidence type="ECO:0000256" key="4">
    <source>
        <dbReference type="SAM" id="MobiDB-lite"/>
    </source>
</evidence>
<evidence type="ECO:0000256" key="1">
    <source>
        <dbReference type="ARBA" id="ARBA00006471"/>
    </source>
</evidence>
<gene>
    <name evidence="5" type="ORF">FA14DRAFT_159236</name>
</gene>
<reference evidence="5 6" key="1">
    <citation type="journal article" date="2018" name="Mol. Biol. Evol.">
        <title>Broad Genomic Sampling Reveals a Smut Pathogenic Ancestry of the Fungal Clade Ustilaginomycotina.</title>
        <authorList>
            <person name="Kijpornyongpan T."/>
            <person name="Mondo S.J."/>
            <person name="Barry K."/>
            <person name="Sandor L."/>
            <person name="Lee J."/>
            <person name="Lipzen A."/>
            <person name="Pangilinan J."/>
            <person name="LaButti K."/>
            <person name="Hainaut M."/>
            <person name="Henrissat B."/>
            <person name="Grigoriev I.V."/>
            <person name="Spatafora J.W."/>
            <person name="Aime M.C."/>
        </authorList>
    </citation>
    <scope>NUCLEOTIDE SEQUENCE [LARGE SCALE GENOMIC DNA]</scope>
    <source>
        <strain evidence="5 6">MCA 3882</strain>
    </source>
</reference>
<dbReference type="EMBL" id="KZ819602">
    <property type="protein sequence ID" value="PWN36983.1"/>
    <property type="molecule type" value="Genomic_DNA"/>
</dbReference>
<evidence type="ECO:0008006" key="7">
    <source>
        <dbReference type="Google" id="ProtNLM"/>
    </source>
</evidence>
<dbReference type="InterPro" id="IPR000630">
    <property type="entry name" value="Ribosomal_uS8"/>
</dbReference>
<dbReference type="InterPro" id="IPR035987">
    <property type="entry name" value="Ribosomal_uS8_sf"/>
</dbReference>
<dbReference type="OrthoDB" id="409928at2759"/>